<accession>A0A8K1DBL2</accession>
<gene>
    <name evidence="2" type="ORF">HGM15179_019455</name>
</gene>
<feature type="region of interest" description="Disordered" evidence="1">
    <location>
        <begin position="118"/>
        <end position="248"/>
    </location>
</feature>
<feature type="compositionally biased region" description="Polar residues" evidence="1">
    <location>
        <begin position="194"/>
        <end position="237"/>
    </location>
</feature>
<feature type="compositionally biased region" description="Low complexity" evidence="1">
    <location>
        <begin position="144"/>
        <end position="156"/>
    </location>
</feature>
<comment type="caution">
    <text evidence="2">The sequence shown here is derived from an EMBL/GenBank/DDBJ whole genome shotgun (WGS) entry which is preliminary data.</text>
</comment>
<dbReference type="OrthoDB" id="10486607at2759"/>
<name>A0A8K1DBL2_9PASS</name>
<sequence>MFGLWFFRPTLCPSSSSMFWKFINNCTHFVRGGIGDEAFQSFLSPFSFESVTSLLGNVQCPLNVKDTTFLIFQLNPAVVGKYLKEKCQDDSKDKRIIAINWALAYAYRTLLDTVGQQREAGGQGDKSEATAVTQTAAEPDSEPKSAAKPNNKPKTAAKPDSESKTLAVAPAKKHTQKSDQPVDDDASEVPSMPPDNTRSEAQPTPSQKLNKLTQNQEPNQLAQDQMPNQLAQDQESLLSPFPRRTFEA</sequence>
<keyword evidence="3" id="KW-1185">Reference proteome</keyword>
<evidence type="ECO:0000313" key="3">
    <source>
        <dbReference type="Proteomes" id="UP000796761"/>
    </source>
</evidence>
<protein>
    <submittedName>
        <fullName evidence="2">Uncharacterized protein</fullName>
    </submittedName>
</protein>
<reference evidence="2" key="1">
    <citation type="submission" date="2019-04" db="EMBL/GenBank/DDBJ databases">
        <title>Genome assembly of Zosterops borbonicus 15179.</title>
        <authorList>
            <person name="Leroy T."/>
            <person name="Anselmetti Y."/>
            <person name="Tilak M.-K."/>
            <person name="Nabholz B."/>
        </authorList>
    </citation>
    <scope>NUCLEOTIDE SEQUENCE</scope>
    <source>
        <strain evidence="2">HGM_15179</strain>
        <tissue evidence="2">Muscle</tissue>
    </source>
</reference>
<evidence type="ECO:0000313" key="2">
    <source>
        <dbReference type="EMBL" id="TRZ07651.1"/>
    </source>
</evidence>
<organism evidence="2 3">
    <name type="scientific">Zosterops borbonicus</name>
    <dbReference type="NCBI Taxonomy" id="364589"/>
    <lineage>
        <taxon>Eukaryota</taxon>
        <taxon>Metazoa</taxon>
        <taxon>Chordata</taxon>
        <taxon>Craniata</taxon>
        <taxon>Vertebrata</taxon>
        <taxon>Euteleostomi</taxon>
        <taxon>Archelosauria</taxon>
        <taxon>Archosauria</taxon>
        <taxon>Dinosauria</taxon>
        <taxon>Saurischia</taxon>
        <taxon>Theropoda</taxon>
        <taxon>Coelurosauria</taxon>
        <taxon>Aves</taxon>
        <taxon>Neognathae</taxon>
        <taxon>Neoaves</taxon>
        <taxon>Telluraves</taxon>
        <taxon>Australaves</taxon>
        <taxon>Passeriformes</taxon>
        <taxon>Sylvioidea</taxon>
        <taxon>Zosteropidae</taxon>
        <taxon>Zosterops</taxon>
    </lineage>
</organism>
<dbReference type="Proteomes" id="UP000796761">
    <property type="component" value="Unassembled WGS sequence"/>
</dbReference>
<dbReference type="EMBL" id="SWJQ01001684">
    <property type="protein sequence ID" value="TRZ07651.1"/>
    <property type="molecule type" value="Genomic_DNA"/>
</dbReference>
<dbReference type="AlphaFoldDB" id="A0A8K1DBL2"/>
<proteinExistence type="predicted"/>
<evidence type="ECO:0000256" key="1">
    <source>
        <dbReference type="SAM" id="MobiDB-lite"/>
    </source>
</evidence>